<gene>
    <name evidence="4" type="primary">Lrp6-L3</name>
    <name evidence="4" type="ORF">Hamer_G001939</name>
</gene>
<keyword evidence="4" id="KW-0449">Lipoprotein</keyword>
<keyword evidence="4" id="KW-0675">Receptor</keyword>
<organism evidence="4 5">
    <name type="scientific">Homarus americanus</name>
    <name type="common">American lobster</name>
    <dbReference type="NCBI Taxonomy" id="6706"/>
    <lineage>
        <taxon>Eukaryota</taxon>
        <taxon>Metazoa</taxon>
        <taxon>Ecdysozoa</taxon>
        <taxon>Arthropoda</taxon>
        <taxon>Crustacea</taxon>
        <taxon>Multicrustacea</taxon>
        <taxon>Malacostraca</taxon>
        <taxon>Eumalacostraca</taxon>
        <taxon>Eucarida</taxon>
        <taxon>Decapoda</taxon>
        <taxon>Pleocyemata</taxon>
        <taxon>Astacidea</taxon>
        <taxon>Nephropoidea</taxon>
        <taxon>Nephropidae</taxon>
        <taxon>Homarus</taxon>
    </lineage>
</organism>
<dbReference type="InterPro" id="IPR050778">
    <property type="entry name" value="Cueball_EGF_LRP_Nidogen"/>
</dbReference>
<protein>
    <submittedName>
        <fullName evidence="4">Low-density lipoprotein receptor-related protein 6-like 3</fullName>
    </submittedName>
</protein>
<dbReference type="AlphaFoldDB" id="A0A8J5MT60"/>
<comment type="caution">
    <text evidence="4">The sequence shown here is derived from an EMBL/GenBank/DDBJ whole genome shotgun (WGS) entry which is preliminary data.</text>
</comment>
<dbReference type="PANTHER" id="PTHR46513">
    <property type="entry name" value="VITELLOGENIN RECEPTOR-LIKE PROTEIN-RELATED-RELATED"/>
    <property type="match status" value="1"/>
</dbReference>
<feature type="repeat" description="LDL-receptor class B" evidence="2">
    <location>
        <begin position="295"/>
        <end position="317"/>
    </location>
</feature>
<dbReference type="InterPro" id="IPR011042">
    <property type="entry name" value="6-blade_b-propeller_TolB-like"/>
</dbReference>
<dbReference type="InterPro" id="IPR000033">
    <property type="entry name" value="LDLR_classB_rpt"/>
</dbReference>
<dbReference type="SUPFAM" id="SSF63825">
    <property type="entry name" value="YWTD domain"/>
    <property type="match status" value="2"/>
</dbReference>
<reference evidence="4" key="1">
    <citation type="journal article" date="2021" name="Sci. Adv.">
        <title>The American lobster genome reveals insights on longevity, neural, and immune adaptations.</title>
        <authorList>
            <person name="Polinski J.M."/>
            <person name="Zimin A.V."/>
            <person name="Clark K.F."/>
            <person name="Kohn A.B."/>
            <person name="Sadowski N."/>
            <person name="Timp W."/>
            <person name="Ptitsyn A."/>
            <person name="Khanna P."/>
            <person name="Romanova D.Y."/>
            <person name="Williams P."/>
            <person name="Greenwood S.J."/>
            <person name="Moroz L.L."/>
            <person name="Walt D.R."/>
            <person name="Bodnar A.G."/>
        </authorList>
    </citation>
    <scope>NUCLEOTIDE SEQUENCE</scope>
    <source>
        <strain evidence="4">GMGI-L3</strain>
    </source>
</reference>
<keyword evidence="5" id="KW-1185">Reference proteome</keyword>
<evidence type="ECO:0000313" key="5">
    <source>
        <dbReference type="Proteomes" id="UP000747542"/>
    </source>
</evidence>
<evidence type="ECO:0000256" key="1">
    <source>
        <dbReference type="ARBA" id="ARBA00022536"/>
    </source>
</evidence>
<dbReference type="PROSITE" id="PS51120">
    <property type="entry name" value="LDLRB"/>
    <property type="match status" value="3"/>
</dbReference>
<dbReference type="Pfam" id="PF14670">
    <property type="entry name" value="FXa_inhibition"/>
    <property type="match status" value="1"/>
</dbReference>
<dbReference type="EMBL" id="JAHLQT010026502">
    <property type="protein sequence ID" value="KAG7162923.1"/>
    <property type="molecule type" value="Genomic_DNA"/>
</dbReference>
<proteinExistence type="predicted"/>
<keyword evidence="1" id="KW-0245">EGF-like domain</keyword>
<dbReference type="Proteomes" id="UP000747542">
    <property type="component" value="Unassembled WGS sequence"/>
</dbReference>
<dbReference type="Gene3D" id="2.120.10.30">
    <property type="entry name" value="TolB, C-terminal domain"/>
    <property type="match status" value="2"/>
</dbReference>
<dbReference type="SMART" id="SM00181">
    <property type="entry name" value="EGF"/>
    <property type="match status" value="1"/>
</dbReference>
<evidence type="ECO:0000259" key="3">
    <source>
        <dbReference type="SMART" id="SM00181"/>
    </source>
</evidence>
<evidence type="ECO:0000256" key="2">
    <source>
        <dbReference type="PROSITE-ProRule" id="PRU00461"/>
    </source>
</evidence>
<accession>A0A8J5MT60</accession>
<dbReference type="Pfam" id="PF00058">
    <property type="entry name" value="Ldl_recept_b"/>
    <property type="match status" value="1"/>
</dbReference>
<dbReference type="SUPFAM" id="SSF57196">
    <property type="entry name" value="EGF/Laminin"/>
    <property type="match status" value="1"/>
</dbReference>
<feature type="repeat" description="LDL-receptor class B" evidence="2">
    <location>
        <begin position="162"/>
        <end position="206"/>
    </location>
</feature>
<evidence type="ECO:0000313" key="4">
    <source>
        <dbReference type="EMBL" id="KAG7162923.1"/>
    </source>
</evidence>
<feature type="repeat" description="LDL-receptor class B" evidence="2">
    <location>
        <begin position="251"/>
        <end position="294"/>
    </location>
</feature>
<dbReference type="GO" id="GO:0007399">
    <property type="term" value="P:nervous system development"/>
    <property type="evidence" value="ECO:0007669"/>
    <property type="project" value="TreeGrafter"/>
</dbReference>
<dbReference type="InterPro" id="IPR000742">
    <property type="entry name" value="EGF"/>
</dbReference>
<dbReference type="SMART" id="SM00135">
    <property type="entry name" value="LY"/>
    <property type="match status" value="5"/>
</dbReference>
<feature type="domain" description="EGF-like" evidence="3">
    <location>
        <begin position="73"/>
        <end position="115"/>
    </location>
</feature>
<sequence>MRVQNFQVIVKDLPQPYGLTLYEDYVYWADWKTGTIERANKSKGENRTRIQNHLDYIMDILVFHSSRQSGKNPCSVNNGGCSHLCLAVPATNGTHNFTCSCPTHYKLDQDGKTCKAPTSFLLFSQKTEVSRLVEDVNECPTLILPIHSMRNVRAIDYDPIDQLVYWVDGRVGSLRRAHHNGTRGEVFVSNSLEKIYPYDIVVDPFTRVLFWSCARNNIINVTKLDGTEVGGIIGHEGEDQPRSLAVHPVLGLLFFTNLVSPPLIEQAHIDGLQRRKIITEGLENPLALAVDVKDNFLFWADTTTKRIETATITGENR</sequence>
<name>A0A8J5MT60_HOMAM</name>